<feature type="domain" description="ABC3 transporter permease C-terminal" evidence="8">
    <location>
        <begin position="763"/>
        <end position="873"/>
    </location>
</feature>
<evidence type="ECO:0000256" key="2">
    <source>
        <dbReference type="ARBA" id="ARBA00022475"/>
    </source>
</evidence>
<dbReference type="RefSeq" id="WP_058264971.1">
    <property type="nucleotide sequence ID" value="NZ_FMYN01000001.1"/>
</dbReference>
<dbReference type="PANTHER" id="PTHR30572">
    <property type="entry name" value="MEMBRANE COMPONENT OF TRANSPORTER-RELATED"/>
    <property type="match status" value="1"/>
</dbReference>
<reference evidence="9 10" key="1">
    <citation type="journal article" date="2015" name="Int. J. Syst. Evol. Microbiol.">
        <title>Exiguobacterium enclense sp. nov., isolated from sediment.</title>
        <authorList>
            <person name="Dastager S.G."/>
            <person name="Mawlankar R."/>
            <person name="Sonalkar V.V."/>
            <person name="Thorat M.N."/>
            <person name="Mual P."/>
            <person name="Verma A."/>
            <person name="Krishnamurthi S."/>
            <person name="Tang S.K."/>
            <person name="Li W.J."/>
        </authorList>
    </citation>
    <scope>NUCLEOTIDE SEQUENCE [LARGE SCALE GENOMIC DNA]</scope>
    <source>
        <strain evidence="9 10">NIO-1109</strain>
    </source>
</reference>
<dbReference type="Proteomes" id="UP000053797">
    <property type="component" value="Unassembled WGS sequence"/>
</dbReference>
<comment type="similarity">
    <text evidence="6">Belongs to the ABC-4 integral membrane protein family.</text>
</comment>
<keyword evidence="4 7" id="KW-1133">Transmembrane helix</keyword>
<sequence>MLRFVINHWRRQRGKFILTLIGALIISAGLSLMFNLTDSSQGTVEQTLQKKWSSAYDIVVRPKGSQLASESNDLLEPNYLNGIDGGISFKQYETIKKMKDIAIAAPVAVMGYVKLGLRVDEQWDVPDKPGFYRLRETLTSPNGFGEKILSDEAIYSVNANQNARVADIPGVFTTKSTSRIIYPRTFSLLVAIDPEAEAKLVGLDRSIIPSKENSRYFTKNDKATEKANPNTIPILLNPNSFNQGTFQYSIERLDVPFGTQKQQNTFYSKIPKDFTPAFKMLNEIPSKTIKKFTISSKDVEQKFFSTLTNTPTKNIQSSRLDNATIADYLQLEITTGPLTYRPEKSPYTTRWSNAYQVESQKIQVTNPFLKDINALPKTGYRSTHSLEKKVKDTMGSGNDIYYSPGFSMNVIGLYDSNKIRVSKDPLNELPMETYRPSSADLVLDANRKPVNPAKSINTSGDPVGLLTNSPNMLTTLDSAQQYRGNKSISSIRLKIKGGETLSEKSDQLLQQIKATIERDPGLVATITKGSSPQPAVTKVVEQGKTLGWIEQPWVHIGAAMTIFRETSVGFSSVIFAMLAVAIVYVLATSYVSMLARRKEFAVLLALGWRTKDLYKIVLIEAAILAGFVSTVALIVEGIFSYVRNEAMNGWSLLWIALFSLVIYLAGATWSAWTIRRISPYEAIKTGEYAKAARVGLKLRSTVTLVLKELIGKWKRNSLSVLSIALPTALLTFFLFVTFHLQGVLYTSWLGQFVALQVGPMHYVTMGVAITIAILTTGEIMWQNVTDRRASLAVLKALGWTNGAIRQLIVLEGFLVGLISGVIGLIIAYTTIYVLYDLVPWNEPLLIGVSLALPILFGVIAAFIPAQLAARVQPYQELKDAS</sequence>
<feature type="transmembrane region" description="Helical" evidence="7">
    <location>
        <begin position="844"/>
        <end position="863"/>
    </location>
</feature>
<evidence type="ECO:0000256" key="4">
    <source>
        <dbReference type="ARBA" id="ARBA00022989"/>
    </source>
</evidence>
<feature type="transmembrane region" description="Helical" evidence="7">
    <location>
        <begin position="760"/>
        <end position="781"/>
    </location>
</feature>
<feature type="transmembrane region" description="Helical" evidence="7">
    <location>
        <begin position="16"/>
        <end position="36"/>
    </location>
</feature>
<organism evidence="9 10">
    <name type="scientific">Exiguobacterium indicum</name>
    <dbReference type="NCBI Taxonomy" id="296995"/>
    <lineage>
        <taxon>Bacteria</taxon>
        <taxon>Bacillati</taxon>
        <taxon>Bacillota</taxon>
        <taxon>Bacilli</taxon>
        <taxon>Bacillales</taxon>
        <taxon>Bacillales Family XII. Incertae Sedis</taxon>
        <taxon>Exiguobacterium</taxon>
    </lineage>
</organism>
<evidence type="ECO:0000256" key="6">
    <source>
        <dbReference type="ARBA" id="ARBA00038076"/>
    </source>
</evidence>
<evidence type="ECO:0000256" key="7">
    <source>
        <dbReference type="SAM" id="Phobius"/>
    </source>
</evidence>
<dbReference type="Pfam" id="PF02687">
    <property type="entry name" value="FtsX"/>
    <property type="match status" value="2"/>
</dbReference>
<dbReference type="GO" id="GO:0022857">
    <property type="term" value="F:transmembrane transporter activity"/>
    <property type="evidence" value="ECO:0007669"/>
    <property type="project" value="TreeGrafter"/>
</dbReference>
<evidence type="ECO:0000256" key="3">
    <source>
        <dbReference type="ARBA" id="ARBA00022692"/>
    </source>
</evidence>
<evidence type="ECO:0000256" key="5">
    <source>
        <dbReference type="ARBA" id="ARBA00023136"/>
    </source>
</evidence>
<proteinExistence type="inferred from homology"/>
<evidence type="ECO:0000313" key="10">
    <source>
        <dbReference type="Proteomes" id="UP000053797"/>
    </source>
</evidence>
<dbReference type="PANTHER" id="PTHR30572:SF4">
    <property type="entry name" value="ABC TRANSPORTER PERMEASE YTRF"/>
    <property type="match status" value="1"/>
</dbReference>
<dbReference type="InterPro" id="IPR050250">
    <property type="entry name" value="Macrolide_Exporter_MacB"/>
</dbReference>
<feature type="transmembrane region" description="Helical" evidence="7">
    <location>
        <begin position="651"/>
        <end position="674"/>
    </location>
</feature>
<gene>
    <name evidence="9" type="ORF">AS033_06080</name>
</gene>
<evidence type="ECO:0000313" key="9">
    <source>
        <dbReference type="EMBL" id="KSU50947.1"/>
    </source>
</evidence>
<dbReference type="AlphaFoldDB" id="A0A0V8GKX2"/>
<comment type="caution">
    <text evidence="9">The sequence shown here is derived from an EMBL/GenBank/DDBJ whole genome shotgun (WGS) entry which is preliminary data.</text>
</comment>
<evidence type="ECO:0000259" key="8">
    <source>
        <dbReference type="Pfam" id="PF02687"/>
    </source>
</evidence>
<keyword evidence="5 7" id="KW-0472">Membrane</keyword>
<keyword evidence="3 7" id="KW-0812">Transmembrane</keyword>
<protein>
    <recommendedName>
        <fullName evidence="8">ABC3 transporter permease C-terminal domain-containing protein</fullName>
    </recommendedName>
</protein>
<feature type="transmembrane region" description="Helical" evidence="7">
    <location>
        <begin position="807"/>
        <end position="832"/>
    </location>
</feature>
<feature type="transmembrane region" description="Helical" evidence="7">
    <location>
        <begin position="616"/>
        <end position="639"/>
    </location>
</feature>
<keyword evidence="2" id="KW-1003">Cell membrane</keyword>
<feature type="transmembrane region" description="Helical" evidence="7">
    <location>
        <begin position="573"/>
        <end position="595"/>
    </location>
</feature>
<dbReference type="GO" id="GO:0005886">
    <property type="term" value="C:plasma membrane"/>
    <property type="evidence" value="ECO:0007669"/>
    <property type="project" value="UniProtKB-SubCell"/>
</dbReference>
<name>A0A0V8GKX2_9BACL</name>
<accession>A0A0V8GKX2</accession>
<dbReference type="EMBL" id="LNQL01000001">
    <property type="protein sequence ID" value="KSU50947.1"/>
    <property type="molecule type" value="Genomic_DNA"/>
</dbReference>
<feature type="domain" description="ABC3 transporter permease C-terminal" evidence="8">
    <location>
        <begin position="572"/>
        <end position="679"/>
    </location>
</feature>
<dbReference type="OrthoDB" id="3268975at2"/>
<evidence type="ECO:0000256" key="1">
    <source>
        <dbReference type="ARBA" id="ARBA00004651"/>
    </source>
</evidence>
<dbReference type="InterPro" id="IPR003838">
    <property type="entry name" value="ABC3_permease_C"/>
</dbReference>
<feature type="transmembrane region" description="Helical" evidence="7">
    <location>
        <begin position="718"/>
        <end position="740"/>
    </location>
</feature>
<comment type="subcellular location">
    <subcellularLocation>
        <location evidence="1">Cell membrane</location>
        <topology evidence="1">Multi-pass membrane protein</topology>
    </subcellularLocation>
</comment>